<evidence type="ECO:0000256" key="2">
    <source>
        <dbReference type="ARBA" id="ARBA00002035"/>
    </source>
</evidence>
<dbReference type="PROSITE" id="PS51471">
    <property type="entry name" value="FE2OG_OXY"/>
    <property type="match status" value="1"/>
</dbReference>
<dbReference type="InterPro" id="IPR006620">
    <property type="entry name" value="Pro_4_hyd_alph"/>
</dbReference>
<keyword evidence="12" id="KW-0325">Glycoprotein</keyword>
<evidence type="ECO:0000256" key="8">
    <source>
        <dbReference type="ARBA" id="ARBA00022896"/>
    </source>
</evidence>
<name>A0ABP1RIG8_9HEXA</name>
<dbReference type="Pfam" id="PF08336">
    <property type="entry name" value="P4Ha_N"/>
    <property type="match status" value="1"/>
</dbReference>
<keyword evidence="14" id="KW-0732">Signal</keyword>
<gene>
    <name evidence="16" type="ORF">ODALV1_LOCUS22571</name>
</gene>
<keyword evidence="10" id="KW-0560">Oxidoreductase</keyword>
<evidence type="ECO:0000256" key="14">
    <source>
        <dbReference type="SAM" id="SignalP"/>
    </source>
</evidence>
<dbReference type="EC" id="1.14.11.2" evidence="5"/>
<keyword evidence="17" id="KW-1185">Reference proteome</keyword>
<reference evidence="16 17" key="1">
    <citation type="submission" date="2024-08" db="EMBL/GenBank/DDBJ databases">
        <authorList>
            <person name="Cucini C."/>
            <person name="Frati F."/>
        </authorList>
    </citation>
    <scope>NUCLEOTIDE SEQUENCE [LARGE SCALE GENOMIC DNA]</scope>
</reference>
<dbReference type="EMBL" id="CAXLJM020000075">
    <property type="protein sequence ID" value="CAL8128806.1"/>
    <property type="molecule type" value="Genomic_DNA"/>
</dbReference>
<keyword evidence="9" id="KW-0223">Dioxygenase</keyword>
<dbReference type="PANTHER" id="PTHR10869:SF244">
    <property type="entry name" value="PROLYL 4-HYDROXYLASE SUBUNIT ALPHA-2"/>
    <property type="match status" value="1"/>
</dbReference>
<dbReference type="InterPro" id="IPR005123">
    <property type="entry name" value="Oxoglu/Fe-dep_dioxygenase_dom"/>
</dbReference>
<evidence type="ECO:0000256" key="3">
    <source>
        <dbReference type="ARBA" id="ARBA00004319"/>
    </source>
</evidence>
<comment type="caution">
    <text evidence="16">The sequence shown here is derived from an EMBL/GenBank/DDBJ whole genome shotgun (WGS) entry which is preliminary data.</text>
</comment>
<dbReference type="Pfam" id="PF13640">
    <property type="entry name" value="2OG-FeII_Oxy_3"/>
    <property type="match status" value="1"/>
</dbReference>
<keyword evidence="8" id="KW-0847">Vitamin C</keyword>
<evidence type="ECO:0000256" key="13">
    <source>
        <dbReference type="SAM" id="MobiDB-lite"/>
    </source>
</evidence>
<evidence type="ECO:0000256" key="5">
    <source>
        <dbReference type="ARBA" id="ARBA00012269"/>
    </source>
</evidence>
<keyword evidence="6" id="KW-0479">Metal-binding</keyword>
<feature type="signal peptide" evidence="14">
    <location>
        <begin position="1"/>
        <end position="18"/>
    </location>
</feature>
<proteinExistence type="inferred from homology"/>
<evidence type="ECO:0000256" key="10">
    <source>
        <dbReference type="ARBA" id="ARBA00023002"/>
    </source>
</evidence>
<keyword evidence="7" id="KW-0256">Endoplasmic reticulum</keyword>
<evidence type="ECO:0000256" key="1">
    <source>
        <dbReference type="ARBA" id="ARBA00001961"/>
    </source>
</evidence>
<sequence length="671" mass="78120">MNILLSLLFLLLVEIVVGGNITGFQFISSQTQSIPESESTVPEIEKTIPETDDKLEENKQFEKLLTRFSKVQLKFLKHLNKEIIEVEKVIKQREKLDPKTRQPETWPEPDDKTDNHEEAKSNEENLDLQYFPHNWNSLLRPQYAYATSNLIDLVRTDEFIYEWIKRNSRLAEKDQKLLLRYLQDYNESSGDVIRSLSSDDQLSFEKRAKAIVSNPLSSFRLIRRVAVTLPEIRRTIGNLLRNLDYLLNMKMLSKTGIIQMPPSAQDLNEFIEALLRIQYYNGYSARRLSNGEIGSFLSGVKLSSEQCMEIGQHALTLGKFNYALEWLRVAQIKQKTESTWSTLDPNLLESSMDKAIEKHNKAWDESVKLEPSQREYYMYTTKIYNSEDVDNAISSSSLFKEEAKKQLGNENWEYHIVYNFINLCSGENLQSNVEKSWLFCWNEQLKHPYFAINPMKMELLNENPPIVQVYDVMGPKLMEEVQNFSINRLERSYMINHDNPGTFIVNHDRTSSQTWIHDRFLDTEFHRKLLNYRKLVEKIMDLEVVKTESSESLQVACYGTSHHYGPHLDARLDHRVTDTGDYDDDRIGTFMLYLSSVEQGGKTAFPVLGIAAEPIEGSGVFWYNFKRNGMVDRRTYHGACPVAHGIKWVMNTWIHTHDNFLRRPCGLRSDE</sequence>
<comment type="subcellular location">
    <subcellularLocation>
        <location evidence="3">Endoplasmic reticulum lumen</location>
    </subcellularLocation>
</comment>
<evidence type="ECO:0000256" key="12">
    <source>
        <dbReference type="ARBA" id="ARBA00023180"/>
    </source>
</evidence>
<dbReference type="Gene3D" id="1.25.40.10">
    <property type="entry name" value="Tetratricopeptide repeat domain"/>
    <property type="match status" value="1"/>
</dbReference>
<dbReference type="InterPro" id="IPR013547">
    <property type="entry name" value="P4H_N"/>
</dbReference>
<comment type="similarity">
    <text evidence="4">Belongs to the P4HA family.</text>
</comment>
<comment type="cofactor">
    <cofactor evidence="1">
        <name>L-ascorbate</name>
        <dbReference type="ChEBI" id="CHEBI:38290"/>
    </cofactor>
</comment>
<feature type="domain" description="Fe2OG dioxygenase" evidence="15">
    <location>
        <begin position="549"/>
        <end position="656"/>
    </location>
</feature>
<feature type="chain" id="PRO_5046413373" description="procollagen-proline 4-dioxygenase" evidence="14">
    <location>
        <begin position="19"/>
        <end position="671"/>
    </location>
</feature>
<evidence type="ECO:0000259" key="15">
    <source>
        <dbReference type="PROSITE" id="PS51471"/>
    </source>
</evidence>
<dbReference type="PANTHER" id="PTHR10869">
    <property type="entry name" value="PROLYL 4-HYDROXYLASE ALPHA SUBUNIT"/>
    <property type="match status" value="1"/>
</dbReference>
<accession>A0ABP1RIG8</accession>
<dbReference type="InterPro" id="IPR044862">
    <property type="entry name" value="Pro_4_hyd_alph_FE2OG_OXY"/>
</dbReference>
<dbReference type="Gene3D" id="2.60.120.620">
    <property type="entry name" value="q2cbj1_9rhob like domain"/>
    <property type="match status" value="1"/>
</dbReference>
<feature type="region of interest" description="Disordered" evidence="13">
    <location>
        <begin position="95"/>
        <end position="122"/>
    </location>
</feature>
<evidence type="ECO:0000256" key="7">
    <source>
        <dbReference type="ARBA" id="ARBA00022824"/>
    </source>
</evidence>
<dbReference type="InterPro" id="IPR011990">
    <property type="entry name" value="TPR-like_helical_dom_sf"/>
</dbReference>
<feature type="compositionally biased region" description="Basic and acidic residues" evidence="13">
    <location>
        <begin position="109"/>
        <end position="122"/>
    </location>
</feature>
<evidence type="ECO:0000256" key="6">
    <source>
        <dbReference type="ARBA" id="ARBA00022723"/>
    </source>
</evidence>
<organism evidence="16 17">
    <name type="scientific">Orchesella dallaii</name>
    <dbReference type="NCBI Taxonomy" id="48710"/>
    <lineage>
        <taxon>Eukaryota</taxon>
        <taxon>Metazoa</taxon>
        <taxon>Ecdysozoa</taxon>
        <taxon>Arthropoda</taxon>
        <taxon>Hexapoda</taxon>
        <taxon>Collembola</taxon>
        <taxon>Entomobryomorpha</taxon>
        <taxon>Entomobryoidea</taxon>
        <taxon>Orchesellidae</taxon>
        <taxon>Orchesellinae</taxon>
        <taxon>Orchesella</taxon>
    </lineage>
</organism>
<dbReference type="InterPro" id="IPR045054">
    <property type="entry name" value="P4HA-like"/>
</dbReference>
<evidence type="ECO:0000256" key="9">
    <source>
        <dbReference type="ARBA" id="ARBA00022964"/>
    </source>
</evidence>
<keyword evidence="11" id="KW-0408">Iron</keyword>
<evidence type="ECO:0000256" key="11">
    <source>
        <dbReference type="ARBA" id="ARBA00023004"/>
    </source>
</evidence>
<evidence type="ECO:0000313" key="17">
    <source>
        <dbReference type="Proteomes" id="UP001642540"/>
    </source>
</evidence>
<evidence type="ECO:0000256" key="4">
    <source>
        <dbReference type="ARBA" id="ARBA00006511"/>
    </source>
</evidence>
<evidence type="ECO:0000313" key="16">
    <source>
        <dbReference type="EMBL" id="CAL8128806.1"/>
    </source>
</evidence>
<comment type="function">
    <text evidence="2">Catalyzes the post-translational formation of 4-hydroxyproline in -Xaa-Pro-Gly- sequences in collagens and other proteins.</text>
</comment>
<dbReference type="SMART" id="SM00702">
    <property type="entry name" value="P4Hc"/>
    <property type="match status" value="1"/>
</dbReference>
<protein>
    <recommendedName>
        <fullName evidence="5">procollagen-proline 4-dioxygenase</fullName>
        <ecNumber evidence="5">1.14.11.2</ecNumber>
    </recommendedName>
</protein>
<dbReference type="Proteomes" id="UP001642540">
    <property type="component" value="Unassembled WGS sequence"/>
</dbReference>